<evidence type="ECO:0000259" key="3">
    <source>
        <dbReference type="SMART" id="SM00382"/>
    </source>
</evidence>
<dbReference type="PANTHER" id="PTHR24221:SF503">
    <property type="entry name" value="MITOCHONDRIAL POTASSIUM CHANNEL ATP-BINDING SUBUNIT"/>
    <property type="match status" value="1"/>
</dbReference>
<feature type="non-terminal residue" evidence="4">
    <location>
        <position position="128"/>
    </location>
</feature>
<dbReference type="PANTHER" id="PTHR24221">
    <property type="entry name" value="ATP-BINDING CASSETTE SUB-FAMILY B"/>
    <property type="match status" value="1"/>
</dbReference>
<dbReference type="InterPro" id="IPR027417">
    <property type="entry name" value="P-loop_NTPase"/>
</dbReference>
<dbReference type="Gene3D" id="3.40.50.300">
    <property type="entry name" value="P-loop containing nucleotide triphosphate hydrolases"/>
    <property type="match status" value="2"/>
</dbReference>
<dbReference type="InterPro" id="IPR003439">
    <property type="entry name" value="ABC_transporter-like_ATP-bd"/>
</dbReference>
<name>A0A6P7GWR1_DIAVI</name>
<organism evidence="4">
    <name type="scientific">Diabrotica virgifera virgifera</name>
    <name type="common">western corn rootworm</name>
    <dbReference type="NCBI Taxonomy" id="50390"/>
    <lineage>
        <taxon>Eukaryota</taxon>
        <taxon>Metazoa</taxon>
        <taxon>Ecdysozoa</taxon>
        <taxon>Arthropoda</taxon>
        <taxon>Hexapoda</taxon>
        <taxon>Insecta</taxon>
        <taxon>Pterygota</taxon>
        <taxon>Neoptera</taxon>
        <taxon>Endopterygota</taxon>
        <taxon>Coleoptera</taxon>
        <taxon>Polyphaga</taxon>
        <taxon>Cucujiformia</taxon>
        <taxon>Chrysomeloidea</taxon>
        <taxon>Chrysomelidae</taxon>
        <taxon>Galerucinae</taxon>
        <taxon>Diabroticina</taxon>
        <taxon>Diabroticites</taxon>
        <taxon>Diabrotica</taxon>
    </lineage>
</organism>
<dbReference type="GO" id="GO:0042626">
    <property type="term" value="F:ATPase-coupled transmembrane transporter activity"/>
    <property type="evidence" value="ECO:0007669"/>
    <property type="project" value="TreeGrafter"/>
</dbReference>
<feature type="non-terminal residue" evidence="4">
    <location>
        <position position="1"/>
    </location>
</feature>
<sequence length="128" mass="13896">ILRGINLTISKGETVALVGKSGCGKSTCIQLLQRFYDPDMGQYGKLNATQQEIENAARKADIHTFIQTLPRGYQTVLGERGTQLSGGQKQKIAIARALVRTPEFLLLDEATSALDTTSEAEIQEALDS</sequence>
<keyword evidence="1" id="KW-0547">Nucleotide-binding</keyword>
<evidence type="ECO:0000256" key="1">
    <source>
        <dbReference type="ARBA" id="ARBA00022741"/>
    </source>
</evidence>
<feature type="domain" description="AAA+ ATPase" evidence="3">
    <location>
        <begin position="11"/>
        <end position="127"/>
    </location>
</feature>
<dbReference type="InParanoid" id="A0A6P7GWR1"/>
<evidence type="ECO:0000313" key="4">
    <source>
        <dbReference type="RefSeq" id="XP_028154191.1"/>
    </source>
</evidence>
<dbReference type="AlphaFoldDB" id="A0A6P7GWR1"/>
<dbReference type="GO" id="GO:0016887">
    <property type="term" value="F:ATP hydrolysis activity"/>
    <property type="evidence" value="ECO:0007669"/>
    <property type="project" value="InterPro"/>
</dbReference>
<dbReference type="SUPFAM" id="SSF52540">
    <property type="entry name" value="P-loop containing nucleoside triphosphate hydrolases"/>
    <property type="match status" value="1"/>
</dbReference>
<dbReference type="InterPro" id="IPR003593">
    <property type="entry name" value="AAA+_ATPase"/>
</dbReference>
<dbReference type="SMART" id="SM00382">
    <property type="entry name" value="AAA"/>
    <property type="match status" value="1"/>
</dbReference>
<dbReference type="GO" id="GO:0016020">
    <property type="term" value="C:membrane"/>
    <property type="evidence" value="ECO:0007669"/>
    <property type="project" value="TreeGrafter"/>
</dbReference>
<protein>
    <submittedName>
        <fullName evidence="4">Phosphatidylcholine translocator ABCB4-like</fullName>
    </submittedName>
</protein>
<dbReference type="Pfam" id="PF00005">
    <property type="entry name" value="ABC_tran"/>
    <property type="match status" value="1"/>
</dbReference>
<proteinExistence type="predicted"/>
<dbReference type="GO" id="GO:0005524">
    <property type="term" value="F:ATP binding"/>
    <property type="evidence" value="ECO:0007669"/>
    <property type="project" value="UniProtKB-KW"/>
</dbReference>
<accession>A0A6P7GWR1</accession>
<dbReference type="RefSeq" id="XP_028154191.1">
    <property type="nucleotide sequence ID" value="XM_028298390.1"/>
</dbReference>
<evidence type="ECO:0000256" key="2">
    <source>
        <dbReference type="ARBA" id="ARBA00022840"/>
    </source>
</evidence>
<dbReference type="InterPro" id="IPR039421">
    <property type="entry name" value="Type_1_exporter"/>
</dbReference>
<keyword evidence="2" id="KW-0067">ATP-binding</keyword>
<gene>
    <name evidence="4" type="primary">LOC114347718</name>
</gene>
<reference evidence="4" key="1">
    <citation type="submission" date="2025-08" db="UniProtKB">
        <authorList>
            <consortium name="RefSeq"/>
        </authorList>
    </citation>
    <scope>IDENTIFICATION</scope>
    <source>
        <tissue evidence="4">Whole insect</tissue>
    </source>
</reference>